<gene>
    <name evidence="8" type="ORF">Asera_44440</name>
</gene>
<feature type="domain" description="Alpha-L-rhamnosidase concanavalin-like" evidence="4">
    <location>
        <begin position="467"/>
        <end position="560"/>
    </location>
</feature>
<feature type="domain" description="Bacterial alpha-L-rhamnosidase N-terminal" evidence="5">
    <location>
        <begin position="291"/>
        <end position="456"/>
    </location>
</feature>
<dbReference type="InterPro" id="IPR013783">
    <property type="entry name" value="Ig-like_fold"/>
</dbReference>
<dbReference type="InterPro" id="IPR008928">
    <property type="entry name" value="6-hairpin_glycosidase_sf"/>
</dbReference>
<dbReference type="Gene3D" id="2.60.120.260">
    <property type="entry name" value="Galactose-binding domain-like"/>
    <property type="match status" value="2"/>
</dbReference>
<dbReference type="Pfam" id="PF17389">
    <property type="entry name" value="Bac_rhamnosid6H"/>
    <property type="match status" value="1"/>
</dbReference>
<comment type="catalytic activity">
    <reaction evidence="1">
        <text>Hydrolysis of terminal non-reducing alpha-L-rhamnose residues in alpha-L-rhamnosides.</text>
        <dbReference type="EC" id="3.2.1.40"/>
    </reaction>
</comment>
<dbReference type="SUPFAM" id="SSF49265">
    <property type="entry name" value="Fibronectin type III"/>
    <property type="match status" value="1"/>
</dbReference>
<keyword evidence="9" id="KW-1185">Reference proteome</keyword>
<dbReference type="GO" id="GO:0005975">
    <property type="term" value="P:carbohydrate metabolic process"/>
    <property type="evidence" value="ECO:0007669"/>
    <property type="project" value="InterPro"/>
</dbReference>
<keyword evidence="3" id="KW-0378">Hydrolase</keyword>
<dbReference type="Pfam" id="PF25788">
    <property type="entry name" value="Ig_Rha78A_N"/>
    <property type="match status" value="1"/>
</dbReference>
<dbReference type="InterPro" id="IPR035398">
    <property type="entry name" value="Bac_rhamnosid_C"/>
</dbReference>
<protein>
    <recommendedName>
        <fullName evidence="2">alpha-L-rhamnosidase</fullName>
        <ecNumber evidence="2">3.2.1.40</ecNumber>
    </recommendedName>
</protein>
<accession>A0A810L7M3</accession>
<name>A0A810L7M3_9ACTN</name>
<dbReference type="OrthoDB" id="9761045at2"/>
<reference evidence="8" key="1">
    <citation type="submission" date="2020-08" db="EMBL/GenBank/DDBJ databases">
        <title>Whole genome shotgun sequence of Actinocatenispora sera NBRC 101916.</title>
        <authorList>
            <person name="Komaki H."/>
            <person name="Tamura T."/>
        </authorList>
    </citation>
    <scope>NUCLEOTIDE SEQUENCE</scope>
    <source>
        <strain evidence="8">NBRC 101916</strain>
    </source>
</reference>
<dbReference type="GO" id="GO:0030596">
    <property type="term" value="F:alpha-L-rhamnosidase activity"/>
    <property type="evidence" value="ECO:0007669"/>
    <property type="project" value="UniProtKB-EC"/>
</dbReference>
<dbReference type="RefSeq" id="WP_157034778.1">
    <property type="nucleotide sequence ID" value="NZ_AP023354.1"/>
</dbReference>
<dbReference type="Gene3D" id="1.50.10.10">
    <property type="match status" value="1"/>
</dbReference>
<dbReference type="SUPFAM" id="SSF48208">
    <property type="entry name" value="Six-hairpin glycosidases"/>
    <property type="match status" value="1"/>
</dbReference>
<proteinExistence type="predicted"/>
<dbReference type="AlphaFoldDB" id="A0A810L7M3"/>
<feature type="domain" description="Alpha-L-rhamnosidase six-hairpin glycosidase" evidence="6">
    <location>
        <begin position="569"/>
        <end position="907"/>
    </location>
</feature>
<evidence type="ECO:0000256" key="2">
    <source>
        <dbReference type="ARBA" id="ARBA00012652"/>
    </source>
</evidence>
<dbReference type="InterPro" id="IPR008902">
    <property type="entry name" value="Rhamnosid_concanavalin"/>
</dbReference>
<evidence type="ECO:0000259" key="5">
    <source>
        <dbReference type="Pfam" id="PF08531"/>
    </source>
</evidence>
<evidence type="ECO:0000259" key="4">
    <source>
        <dbReference type="Pfam" id="PF05592"/>
    </source>
</evidence>
<evidence type="ECO:0000256" key="1">
    <source>
        <dbReference type="ARBA" id="ARBA00001445"/>
    </source>
</evidence>
<dbReference type="KEGG" id="aser:Asera_44440"/>
<dbReference type="Proteomes" id="UP000680750">
    <property type="component" value="Chromosome"/>
</dbReference>
<dbReference type="Pfam" id="PF05592">
    <property type="entry name" value="Bac_rhamnosid"/>
    <property type="match status" value="1"/>
</dbReference>
<sequence length="1007" mass="108122">MTEPVRVDDPRVERLVDPLGIDEPSPLLSWRLTGSRHGIRQRAYRIVVAAEADPLTAPAHWDSGPVDSGESVGVAYRGPRLAPRTRYLFRVRVTDDHGVESDWSPPGSWETGQLDPAQWTAGWITAASERDAPLPPDLDTTEPLHSLHRIGAPDGGRAAPGPAGGPVTLRTSFELPGGRRIVAATTAFADEATVRVNGTEVPAVGSAARALRPGTNEIAVTTPAGHAVGRLDVALDGLPPRTIATDDTWHTDDGRLAVSLGPHGAPPWGRTAITHRPSPYLRREFRLDAPVRRARLYVTAAGLYSMRLNGTRVGSDHLAPGWTDYATRVPYQSHDVTGLLRAGDNVLGAVLADGWFAGSVGFCRSFHYGHVRALRAELHVWTTDGDHQVIGTDTGWRAGTGAVRYADLQHGTVVDARAEPVGWDAAGFAGDWPAAVPTDGPAGRVTAAIAPPVRVRHELAPRSVDTRPDGRRIIDFGQNLVGWIRLRVRGEAGRRIIVRHAEVLDHNGELYLDALRTARATDEYVLAGHSDGEVFEPEFTSHGFRYCELTGCPDGAEITALVAYADMAATGEFSCSDERINRLHDNIRWSQRGNFLAVPTDCPQRDERLGWTGDAQVFAPTAAFGYDVAAFLRKWLVDVRDAQLADGAITHVAPDVLSGQLDTPQHGSPGWGDAIVLVPAALHAAYGDTRVVRECLPAMLRWLDYLDRPDAPRHPRGGFADWLAVTPTDKDVVNAAYLARSARVAARLAAVVDEPDAAAHCTGIADRATAAFRDAYVGGDGRIAGGTQTAAVLALQAGLVTEAERPAVVRRLAAEVAARNTHLSTGFLGTPWLLDALASGGRLDVAYALLLRDTYPSWLFPVVHADATTIWERWDSWSESRGFADEGMTSFNHYAYGAVGDFLHRVVGGLAPAEPGYRRITVRPRPGGGIDSAGARLHTGYGLVMVRWQAEPYRLEVAVPPNTSADVHLPPGVAPPSTDDPGVRSVAPDAEGGTVAWLGSGHYTFSA</sequence>
<dbReference type="InterPro" id="IPR035396">
    <property type="entry name" value="Bac_rhamnosid6H"/>
</dbReference>
<dbReference type="EC" id="3.2.1.40" evidence="2"/>
<dbReference type="Gene3D" id="2.60.420.10">
    <property type="entry name" value="Maltose phosphorylase, domain 3"/>
    <property type="match status" value="1"/>
</dbReference>
<evidence type="ECO:0000259" key="6">
    <source>
        <dbReference type="Pfam" id="PF17389"/>
    </source>
</evidence>
<dbReference type="InterPro" id="IPR036116">
    <property type="entry name" value="FN3_sf"/>
</dbReference>
<evidence type="ECO:0000313" key="9">
    <source>
        <dbReference type="Proteomes" id="UP000680750"/>
    </source>
</evidence>
<feature type="domain" description="Alpha-L-rhamnosidase C-terminal" evidence="7">
    <location>
        <begin position="909"/>
        <end position="972"/>
    </location>
</feature>
<dbReference type="PANTHER" id="PTHR33307:SF6">
    <property type="entry name" value="ALPHA-RHAMNOSIDASE (EUROFUNG)-RELATED"/>
    <property type="match status" value="1"/>
</dbReference>
<dbReference type="EMBL" id="AP023354">
    <property type="protein sequence ID" value="BCJ30336.1"/>
    <property type="molecule type" value="Genomic_DNA"/>
</dbReference>
<dbReference type="PANTHER" id="PTHR33307">
    <property type="entry name" value="ALPHA-RHAMNOSIDASE (EUROFUNG)"/>
    <property type="match status" value="1"/>
</dbReference>
<dbReference type="Pfam" id="PF08531">
    <property type="entry name" value="Bac_rhamnosid_N"/>
    <property type="match status" value="1"/>
</dbReference>
<dbReference type="Pfam" id="PF17390">
    <property type="entry name" value="Bac_rhamnosid_C"/>
    <property type="match status" value="1"/>
</dbReference>
<dbReference type="InterPro" id="IPR012341">
    <property type="entry name" value="6hp_glycosidase-like_sf"/>
</dbReference>
<dbReference type="InterPro" id="IPR016007">
    <property type="entry name" value="Alpha_rhamnosid"/>
</dbReference>
<dbReference type="InterPro" id="IPR013737">
    <property type="entry name" value="Bac_rhamnosid_N"/>
</dbReference>
<evidence type="ECO:0000313" key="8">
    <source>
        <dbReference type="EMBL" id="BCJ30336.1"/>
    </source>
</evidence>
<evidence type="ECO:0000259" key="7">
    <source>
        <dbReference type="Pfam" id="PF17390"/>
    </source>
</evidence>
<dbReference type="Gene3D" id="2.60.40.10">
    <property type="entry name" value="Immunoglobulins"/>
    <property type="match status" value="1"/>
</dbReference>
<evidence type="ECO:0000256" key="3">
    <source>
        <dbReference type="ARBA" id="ARBA00022801"/>
    </source>
</evidence>
<organism evidence="8 9">
    <name type="scientific">Actinocatenispora sera</name>
    <dbReference type="NCBI Taxonomy" id="390989"/>
    <lineage>
        <taxon>Bacteria</taxon>
        <taxon>Bacillati</taxon>
        <taxon>Actinomycetota</taxon>
        <taxon>Actinomycetes</taxon>
        <taxon>Micromonosporales</taxon>
        <taxon>Micromonosporaceae</taxon>
        <taxon>Actinocatenispora</taxon>
    </lineage>
</organism>
<dbReference type="PIRSF" id="PIRSF010631">
    <property type="entry name" value="A-rhamnsds"/>
    <property type="match status" value="1"/>
</dbReference>